<evidence type="ECO:0000256" key="13">
    <source>
        <dbReference type="ARBA" id="ARBA00038904"/>
    </source>
</evidence>
<dbReference type="Gene3D" id="3.30.70.100">
    <property type="match status" value="1"/>
</dbReference>
<dbReference type="GO" id="GO:0043682">
    <property type="term" value="F:P-type divalent copper transporter activity"/>
    <property type="evidence" value="ECO:0007669"/>
    <property type="project" value="UniProtKB-EC"/>
</dbReference>
<keyword evidence="19" id="KW-1185">Reference proteome</keyword>
<dbReference type="GO" id="GO:0055070">
    <property type="term" value="P:copper ion homeostasis"/>
    <property type="evidence" value="ECO:0007669"/>
    <property type="project" value="TreeGrafter"/>
</dbReference>
<dbReference type="Proteomes" id="UP000069632">
    <property type="component" value="Unassembled WGS sequence"/>
</dbReference>
<dbReference type="EMBL" id="FIZP01000008">
    <property type="protein sequence ID" value="CZE48536.1"/>
    <property type="molecule type" value="Genomic_DNA"/>
</dbReference>
<dbReference type="GO" id="GO:0005524">
    <property type="term" value="F:ATP binding"/>
    <property type="evidence" value="ECO:0007669"/>
    <property type="project" value="UniProtKB-UniRule"/>
</dbReference>
<dbReference type="PRINTS" id="PR00119">
    <property type="entry name" value="CATATPASE"/>
</dbReference>
<protein>
    <recommendedName>
        <fullName evidence="14">Copper-transporting ATPase</fullName>
        <ecNumber evidence="13">7.2.2.9</ecNumber>
    </recommendedName>
</protein>
<dbReference type="SUPFAM" id="SSF81653">
    <property type="entry name" value="Calcium ATPase, transduction domain A"/>
    <property type="match status" value="1"/>
</dbReference>
<dbReference type="InterPro" id="IPR001757">
    <property type="entry name" value="P_typ_ATPase"/>
</dbReference>
<evidence type="ECO:0000256" key="7">
    <source>
        <dbReference type="ARBA" id="ARBA00022741"/>
    </source>
</evidence>
<dbReference type="InterPro" id="IPR036163">
    <property type="entry name" value="HMA_dom_sf"/>
</dbReference>
<dbReference type="InterPro" id="IPR036412">
    <property type="entry name" value="HAD-like_sf"/>
</dbReference>
<evidence type="ECO:0000256" key="11">
    <source>
        <dbReference type="ARBA" id="ARBA00023136"/>
    </source>
</evidence>
<dbReference type="CDD" id="cd00371">
    <property type="entry name" value="HMA"/>
    <property type="match status" value="1"/>
</dbReference>
<dbReference type="AlphaFoldDB" id="A0A128EI97"/>
<dbReference type="SUPFAM" id="SSF55008">
    <property type="entry name" value="HMA, heavy metal-associated domain"/>
    <property type="match status" value="1"/>
</dbReference>
<dbReference type="InterPro" id="IPR023298">
    <property type="entry name" value="ATPase_P-typ_TM_dom_sf"/>
</dbReference>
<evidence type="ECO:0000256" key="8">
    <source>
        <dbReference type="ARBA" id="ARBA00022840"/>
    </source>
</evidence>
<evidence type="ECO:0000256" key="6">
    <source>
        <dbReference type="ARBA" id="ARBA00022723"/>
    </source>
</evidence>
<evidence type="ECO:0000313" key="19">
    <source>
        <dbReference type="Proteomes" id="UP000069632"/>
    </source>
</evidence>
<evidence type="ECO:0000259" key="17">
    <source>
        <dbReference type="PROSITE" id="PS50846"/>
    </source>
</evidence>
<sequence length="720" mass="78278">MSQKIKFNIVGMTCVNCSNAIERVTKKIDGVNDANVSFTSSLGEFDVENESVVNSIKAKIQKLGYEIATDYEELESKKQKALKAFRNKLILAAILTAVIMYFHMFYHHGKLSSSIQFILTFVVVFYCGKSFFIHGYGALRNKNFDMNVLVSLGTLTAFLYSSFIFFFPNLVDAKFAYVYFESAAMIVTFILFGKFLEENSKLKANDYIKSLLNLTPKMALLLKKDGTSEEILADKLQIGDIVMVKSGMTLPCDGVVVGGGAEVDTSVLTGESLPIYKKIGDMVNAGCVNTNGYLNVKVITSKHETLLARITKLLSEAGAKKMPISKLADRVANIFVPSVIVIAVLTFVIWAICGNPYYGMMTAIAVLVISCPCALGLATPIAIVCALSNSAKNGMLVKNPEVMEILKDVKTVVFDKTGTLTKGEISVYKTNLDKENLLKIANAELLSEHLISKAVVKFAIDSGLSLSKSSDKFENIVGKGIKVADGKILVGSEKLLNENAIFLTQNQKSEFEEFLANGFGVILAVIDGEYVGYIALSDSVRDSSKSLINELREKGVTSVMLTGDNEKVAKFIASSLGIDKVHFNVLPQEKLSIIQEYQKGSKVIFVGDGVNDALSLKGADCGIAMNSGSDIAKGAGDILLVNNNLNSVSKLINLSEKTMNVIKQNLFWAFFYNIICIPIAAGVLYPSFGVLLNPAYAALAMSFSSVTVVLNSLRLKFGRI</sequence>
<dbReference type="GO" id="GO:0012505">
    <property type="term" value="C:endomembrane system"/>
    <property type="evidence" value="ECO:0007669"/>
    <property type="project" value="UniProtKB-SubCell"/>
</dbReference>
<dbReference type="Gene3D" id="3.40.1110.10">
    <property type="entry name" value="Calcium-transporting ATPase, cytoplasmic domain N"/>
    <property type="match status" value="1"/>
</dbReference>
<name>A0A128EI97_9BACT</name>
<evidence type="ECO:0000313" key="18">
    <source>
        <dbReference type="EMBL" id="CZE48536.1"/>
    </source>
</evidence>
<dbReference type="GO" id="GO:0005886">
    <property type="term" value="C:plasma membrane"/>
    <property type="evidence" value="ECO:0007669"/>
    <property type="project" value="UniProtKB-SubCell"/>
</dbReference>
<keyword evidence="11 16" id="KW-0472">Membrane</keyword>
<keyword evidence="5 16" id="KW-0812">Transmembrane</keyword>
<keyword evidence="6 16" id="KW-0479">Metal-binding</keyword>
<evidence type="ECO:0000256" key="1">
    <source>
        <dbReference type="ARBA" id="ARBA00004127"/>
    </source>
</evidence>
<dbReference type="NCBIfam" id="TIGR01494">
    <property type="entry name" value="ATPase_P-type"/>
    <property type="match status" value="1"/>
</dbReference>
<dbReference type="SFLD" id="SFLDS00003">
    <property type="entry name" value="Haloacid_Dehalogenase"/>
    <property type="match status" value="1"/>
</dbReference>
<evidence type="ECO:0000256" key="2">
    <source>
        <dbReference type="ARBA" id="ARBA00004236"/>
    </source>
</evidence>
<dbReference type="SUPFAM" id="SSF81665">
    <property type="entry name" value="Calcium ATPase, transmembrane domain M"/>
    <property type="match status" value="1"/>
</dbReference>
<gene>
    <name evidence="18" type="primary">copA_4</name>
    <name evidence="18" type="ORF">ERS672216_01466</name>
</gene>
<dbReference type="PRINTS" id="PR00943">
    <property type="entry name" value="CUATPASE"/>
</dbReference>
<evidence type="ECO:0000256" key="14">
    <source>
        <dbReference type="ARBA" id="ARBA00040690"/>
    </source>
</evidence>
<dbReference type="InterPro" id="IPR023214">
    <property type="entry name" value="HAD_sf"/>
</dbReference>
<feature type="transmembrane region" description="Helical" evidence="16">
    <location>
        <begin position="694"/>
        <end position="713"/>
    </location>
</feature>
<dbReference type="Gene3D" id="3.40.50.1000">
    <property type="entry name" value="HAD superfamily/HAD-like"/>
    <property type="match status" value="1"/>
</dbReference>
<evidence type="ECO:0000256" key="9">
    <source>
        <dbReference type="ARBA" id="ARBA00022967"/>
    </source>
</evidence>
<evidence type="ECO:0000256" key="4">
    <source>
        <dbReference type="ARBA" id="ARBA00022553"/>
    </source>
</evidence>
<feature type="transmembrane region" description="Helical" evidence="16">
    <location>
        <begin position="331"/>
        <end position="352"/>
    </location>
</feature>
<feature type="transmembrane region" description="Helical" evidence="16">
    <location>
        <begin position="358"/>
        <end position="387"/>
    </location>
</feature>
<dbReference type="InterPro" id="IPR006121">
    <property type="entry name" value="HMA_dom"/>
</dbReference>
<dbReference type="Pfam" id="PF00702">
    <property type="entry name" value="Hydrolase"/>
    <property type="match status" value="1"/>
</dbReference>
<accession>A0A128EI97</accession>
<dbReference type="Pfam" id="PF00122">
    <property type="entry name" value="E1-E2_ATPase"/>
    <property type="match status" value="1"/>
</dbReference>
<reference evidence="18 19" key="1">
    <citation type="submission" date="2016-02" db="EMBL/GenBank/DDBJ databases">
        <authorList>
            <consortium name="Pathogen Informatics"/>
        </authorList>
    </citation>
    <scope>NUCLEOTIDE SEQUENCE [LARGE SCALE GENOMIC DNA]</scope>
    <source>
        <strain evidence="18 19">RC20</strain>
    </source>
</reference>
<feature type="transmembrane region" description="Helical" evidence="16">
    <location>
        <begin position="89"/>
        <end position="109"/>
    </location>
</feature>
<dbReference type="NCBIfam" id="TIGR01511">
    <property type="entry name" value="ATPase-IB1_Cu"/>
    <property type="match status" value="1"/>
</dbReference>
<dbReference type="Pfam" id="PF00403">
    <property type="entry name" value="HMA"/>
    <property type="match status" value="1"/>
</dbReference>
<dbReference type="InterPro" id="IPR023299">
    <property type="entry name" value="ATPase_P-typ_cyto_dom_N"/>
</dbReference>
<keyword evidence="16" id="KW-1003">Cell membrane</keyword>
<dbReference type="SFLD" id="SFLDF00027">
    <property type="entry name" value="p-type_atpase"/>
    <property type="match status" value="1"/>
</dbReference>
<comment type="function">
    <text evidence="12">Probably involved in copper export.</text>
</comment>
<feature type="domain" description="HMA" evidence="17">
    <location>
        <begin position="3"/>
        <end position="68"/>
    </location>
</feature>
<feature type="transmembrane region" description="Helical" evidence="16">
    <location>
        <begin position="176"/>
        <end position="196"/>
    </location>
</feature>
<organism evidence="18 19">
    <name type="scientific">Campylobacter geochelonis</name>
    <dbReference type="NCBI Taxonomy" id="1780362"/>
    <lineage>
        <taxon>Bacteria</taxon>
        <taxon>Pseudomonadati</taxon>
        <taxon>Campylobacterota</taxon>
        <taxon>Epsilonproteobacteria</taxon>
        <taxon>Campylobacterales</taxon>
        <taxon>Campylobacteraceae</taxon>
        <taxon>Campylobacter</taxon>
    </lineage>
</organism>
<dbReference type="SFLD" id="SFLDG00002">
    <property type="entry name" value="C1.7:_P-type_atpase_like"/>
    <property type="match status" value="1"/>
</dbReference>
<dbReference type="InterPro" id="IPR027256">
    <property type="entry name" value="P-typ_ATPase_IB"/>
</dbReference>
<evidence type="ECO:0000256" key="10">
    <source>
        <dbReference type="ARBA" id="ARBA00022989"/>
    </source>
</evidence>
<dbReference type="InterPro" id="IPR008250">
    <property type="entry name" value="ATPase_P-typ_transduc_dom_A_sf"/>
</dbReference>
<keyword evidence="18" id="KW-0378">Hydrolase</keyword>
<dbReference type="InterPro" id="IPR044492">
    <property type="entry name" value="P_typ_ATPase_HD_dom"/>
</dbReference>
<dbReference type="RefSeq" id="WP_075540394.1">
    <property type="nucleotide sequence ID" value="NZ_CP053844.1"/>
</dbReference>
<dbReference type="PANTHER" id="PTHR43520:SF8">
    <property type="entry name" value="P-TYPE CU(+) TRANSPORTER"/>
    <property type="match status" value="1"/>
</dbReference>
<evidence type="ECO:0000256" key="12">
    <source>
        <dbReference type="ARBA" id="ARBA00037143"/>
    </source>
</evidence>
<evidence type="ECO:0000256" key="16">
    <source>
        <dbReference type="RuleBase" id="RU362081"/>
    </source>
</evidence>
<dbReference type="PROSITE" id="PS01229">
    <property type="entry name" value="COF_2"/>
    <property type="match status" value="1"/>
</dbReference>
<comment type="similarity">
    <text evidence="3 16">Belongs to the cation transport ATPase (P-type) (TC 3.A.3) family. Type IB subfamily.</text>
</comment>
<dbReference type="FunFam" id="2.70.150.10:FF:000002">
    <property type="entry name" value="Copper-transporting ATPase 1, putative"/>
    <property type="match status" value="1"/>
</dbReference>
<dbReference type="PROSITE" id="PS50846">
    <property type="entry name" value="HMA_2"/>
    <property type="match status" value="1"/>
</dbReference>
<dbReference type="PROSITE" id="PS00154">
    <property type="entry name" value="ATPASE_E1_E2"/>
    <property type="match status" value="1"/>
</dbReference>
<evidence type="ECO:0000256" key="3">
    <source>
        <dbReference type="ARBA" id="ARBA00006024"/>
    </source>
</evidence>
<keyword evidence="4" id="KW-0597">Phosphoprotein</keyword>
<comment type="subcellular location">
    <subcellularLocation>
        <location evidence="2 16">Cell membrane</location>
    </subcellularLocation>
    <subcellularLocation>
        <location evidence="1">Endomembrane system</location>
        <topology evidence="1">Multi-pass membrane protein</topology>
    </subcellularLocation>
</comment>
<keyword evidence="7 16" id="KW-0547">Nucleotide-binding</keyword>
<feature type="transmembrane region" description="Helical" evidence="16">
    <location>
        <begin position="148"/>
        <end position="170"/>
    </location>
</feature>
<evidence type="ECO:0000256" key="15">
    <source>
        <dbReference type="ARBA" id="ARBA00047424"/>
    </source>
</evidence>
<dbReference type="EC" id="7.2.2.9" evidence="13"/>
<dbReference type="InterPro" id="IPR018303">
    <property type="entry name" value="ATPase_P-typ_P_site"/>
</dbReference>
<dbReference type="OrthoDB" id="2490525at2"/>
<dbReference type="Gene3D" id="2.70.150.10">
    <property type="entry name" value="Calcium-transporting ATPase, cytoplasmic transduction domain A"/>
    <property type="match status" value="1"/>
</dbReference>
<dbReference type="NCBIfam" id="TIGR01525">
    <property type="entry name" value="ATPase-IB_hvy"/>
    <property type="match status" value="1"/>
</dbReference>
<comment type="catalytic activity">
    <reaction evidence="15">
        <text>Cu(2+)(in) + ATP + H2O = Cu(2+)(out) + ADP + phosphate + H(+)</text>
        <dbReference type="Rhea" id="RHEA:10376"/>
        <dbReference type="ChEBI" id="CHEBI:15377"/>
        <dbReference type="ChEBI" id="CHEBI:15378"/>
        <dbReference type="ChEBI" id="CHEBI:29036"/>
        <dbReference type="ChEBI" id="CHEBI:30616"/>
        <dbReference type="ChEBI" id="CHEBI:43474"/>
        <dbReference type="ChEBI" id="CHEBI:456216"/>
        <dbReference type="EC" id="7.2.2.9"/>
    </reaction>
</comment>
<dbReference type="GO" id="GO:0016887">
    <property type="term" value="F:ATP hydrolysis activity"/>
    <property type="evidence" value="ECO:0007669"/>
    <property type="project" value="InterPro"/>
</dbReference>
<dbReference type="PANTHER" id="PTHR43520">
    <property type="entry name" value="ATP7, ISOFORM B"/>
    <property type="match status" value="1"/>
</dbReference>
<evidence type="ECO:0000256" key="5">
    <source>
        <dbReference type="ARBA" id="ARBA00022692"/>
    </source>
</evidence>
<dbReference type="GO" id="GO:0005507">
    <property type="term" value="F:copper ion binding"/>
    <property type="evidence" value="ECO:0007669"/>
    <property type="project" value="TreeGrafter"/>
</dbReference>
<keyword evidence="8 16" id="KW-0067">ATP-binding</keyword>
<feature type="transmembrane region" description="Helical" evidence="16">
    <location>
        <begin position="666"/>
        <end position="688"/>
    </location>
</feature>
<dbReference type="InterPro" id="IPR059000">
    <property type="entry name" value="ATPase_P-type_domA"/>
</dbReference>
<dbReference type="CDD" id="cd02094">
    <property type="entry name" value="P-type_ATPase_Cu-like"/>
    <property type="match status" value="1"/>
</dbReference>
<feature type="transmembrane region" description="Helical" evidence="16">
    <location>
        <begin position="115"/>
        <end position="136"/>
    </location>
</feature>
<keyword evidence="10 16" id="KW-1133">Transmembrane helix</keyword>
<dbReference type="SUPFAM" id="SSF56784">
    <property type="entry name" value="HAD-like"/>
    <property type="match status" value="1"/>
</dbReference>
<keyword evidence="9" id="KW-1278">Translocase</keyword>
<proteinExistence type="inferred from homology"/>